<dbReference type="PANTHER" id="PTHR30085">
    <property type="entry name" value="AMINO ACID ABC TRANSPORTER PERMEASE"/>
    <property type="match status" value="1"/>
</dbReference>
<dbReference type="EMBL" id="NHOC01000002">
    <property type="protein sequence ID" value="OUM21339.1"/>
    <property type="molecule type" value="Genomic_DNA"/>
</dbReference>
<dbReference type="SUPFAM" id="SSF53850">
    <property type="entry name" value="Periplasmic binding protein-like II"/>
    <property type="match status" value="1"/>
</dbReference>
<sequence length="295" mass="31971">MFLLKKHFALLGALLLSVSALAGCGTSAPQNGSGTASSSSEPTATLDDLKERGCINVAVKTDVPNFGYQNEDGSFEGLEVDIAYELAASLFDVEPEQAKEDGLVNFIGVTYDERGKVLDDGTADFTIATFSITEERKTQWNFTTPYYTDSLGLMVEKAVTDSNSLGTQAITSISKLDGKIIGVARNTTTRADLLAYLDRNGLDITPQFMEFGSYDALKQALDAGTIDVFSVDRSILYGYVDNKTTILPDKFAYQNYGIATAKANTELAEFAQQTLDEISQDSTLSELIRSRNIDS</sequence>
<evidence type="ECO:0000256" key="2">
    <source>
        <dbReference type="ARBA" id="ARBA00022448"/>
    </source>
</evidence>
<protein>
    <recommendedName>
        <fullName evidence="5">Solute-binding protein family 3/N-terminal domain-containing protein</fullName>
    </recommendedName>
</protein>
<dbReference type="SMART" id="SM00062">
    <property type="entry name" value="PBPb"/>
    <property type="match status" value="1"/>
</dbReference>
<name>A0A252F6D6_9FIRM</name>
<evidence type="ECO:0000313" key="6">
    <source>
        <dbReference type="EMBL" id="OUM21339.1"/>
    </source>
</evidence>
<dbReference type="InterPro" id="IPR001638">
    <property type="entry name" value="Solute-binding_3/MltF_N"/>
</dbReference>
<dbReference type="Gene3D" id="3.40.190.10">
    <property type="entry name" value="Periplasmic binding protein-like II"/>
    <property type="match status" value="2"/>
</dbReference>
<dbReference type="GO" id="GO:0005576">
    <property type="term" value="C:extracellular region"/>
    <property type="evidence" value="ECO:0007669"/>
    <property type="project" value="TreeGrafter"/>
</dbReference>
<evidence type="ECO:0000313" key="7">
    <source>
        <dbReference type="Proteomes" id="UP000194903"/>
    </source>
</evidence>
<dbReference type="GO" id="GO:0030288">
    <property type="term" value="C:outer membrane-bounded periplasmic space"/>
    <property type="evidence" value="ECO:0007669"/>
    <property type="project" value="TreeGrafter"/>
</dbReference>
<evidence type="ECO:0000256" key="1">
    <source>
        <dbReference type="ARBA" id="ARBA00010333"/>
    </source>
</evidence>
<evidence type="ECO:0000259" key="5">
    <source>
        <dbReference type="SMART" id="SM00062"/>
    </source>
</evidence>
<feature type="chain" id="PRO_5039168610" description="Solute-binding protein family 3/N-terminal domain-containing protein" evidence="4">
    <location>
        <begin position="23"/>
        <end position="295"/>
    </location>
</feature>
<proteinExistence type="inferred from homology"/>
<accession>A0A252F6D6</accession>
<evidence type="ECO:0000256" key="4">
    <source>
        <dbReference type="SAM" id="SignalP"/>
    </source>
</evidence>
<dbReference type="Pfam" id="PF00497">
    <property type="entry name" value="SBP_bac_3"/>
    <property type="match status" value="1"/>
</dbReference>
<keyword evidence="7" id="KW-1185">Reference proteome</keyword>
<feature type="signal peptide" evidence="4">
    <location>
        <begin position="1"/>
        <end position="22"/>
    </location>
</feature>
<comment type="similarity">
    <text evidence="1">Belongs to the bacterial solute-binding protein 3 family.</text>
</comment>
<dbReference type="OrthoDB" id="115856at2"/>
<comment type="caution">
    <text evidence="6">The sequence shown here is derived from an EMBL/GenBank/DDBJ whole genome shotgun (WGS) entry which is preliminary data.</text>
</comment>
<gene>
    <name evidence="6" type="ORF">CBW42_01855</name>
</gene>
<dbReference type="AlphaFoldDB" id="A0A252F6D6"/>
<dbReference type="InterPro" id="IPR051455">
    <property type="entry name" value="Bact_solute-bind_prot3"/>
</dbReference>
<keyword evidence="3 4" id="KW-0732">Signal</keyword>
<dbReference type="Proteomes" id="UP000194903">
    <property type="component" value="Unassembled WGS sequence"/>
</dbReference>
<dbReference type="PANTHER" id="PTHR30085:SF6">
    <property type="entry name" value="ABC TRANSPORTER GLUTAMINE-BINDING PROTEIN GLNH"/>
    <property type="match status" value="1"/>
</dbReference>
<dbReference type="PROSITE" id="PS51257">
    <property type="entry name" value="PROKAR_LIPOPROTEIN"/>
    <property type="match status" value="1"/>
</dbReference>
<reference evidence="6 7" key="1">
    <citation type="submission" date="2017-05" db="EMBL/GenBank/DDBJ databases">
        <title>Butyricicoccus porcorum sp. nov. a butyrate-producing bacterium from the swine intestinal tract.</title>
        <authorList>
            <person name="Trachsel J."/>
            <person name="Humphrey S."/>
            <person name="Allen H.K."/>
        </authorList>
    </citation>
    <scope>NUCLEOTIDE SEQUENCE [LARGE SCALE GENOMIC DNA]</scope>
    <source>
        <strain evidence="6">BB10</strain>
    </source>
</reference>
<dbReference type="GO" id="GO:0006865">
    <property type="term" value="P:amino acid transport"/>
    <property type="evidence" value="ECO:0007669"/>
    <property type="project" value="TreeGrafter"/>
</dbReference>
<feature type="domain" description="Solute-binding protein family 3/N-terminal" evidence="5">
    <location>
        <begin position="54"/>
        <end position="294"/>
    </location>
</feature>
<keyword evidence="2" id="KW-0813">Transport</keyword>
<evidence type="ECO:0000256" key="3">
    <source>
        <dbReference type="ARBA" id="ARBA00022729"/>
    </source>
</evidence>
<organism evidence="6 7">
    <name type="scientific">Butyricicoccus porcorum</name>
    <dbReference type="NCBI Taxonomy" id="1945634"/>
    <lineage>
        <taxon>Bacteria</taxon>
        <taxon>Bacillati</taxon>
        <taxon>Bacillota</taxon>
        <taxon>Clostridia</taxon>
        <taxon>Eubacteriales</taxon>
        <taxon>Butyricicoccaceae</taxon>
        <taxon>Butyricicoccus</taxon>
    </lineage>
</organism>